<dbReference type="InterPro" id="IPR000515">
    <property type="entry name" value="MetI-like"/>
</dbReference>
<keyword evidence="11" id="KW-1185">Reference proteome</keyword>
<dbReference type="Gene3D" id="1.10.3720.10">
    <property type="entry name" value="MetI-like"/>
    <property type="match status" value="1"/>
</dbReference>
<organism evidence="10 11">
    <name type="scientific">Burkholderia plantarii</name>
    <dbReference type="NCBI Taxonomy" id="41899"/>
    <lineage>
        <taxon>Bacteria</taxon>
        <taxon>Pseudomonadati</taxon>
        <taxon>Pseudomonadota</taxon>
        <taxon>Betaproteobacteria</taxon>
        <taxon>Burkholderiales</taxon>
        <taxon>Burkholderiaceae</taxon>
        <taxon>Burkholderia</taxon>
    </lineage>
</organism>
<feature type="transmembrane region" description="Helical" evidence="7">
    <location>
        <begin position="141"/>
        <end position="162"/>
    </location>
</feature>
<dbReference type="PANTHER" id="PTHR43163">
    <property type="entry name" value="DIPEPTIDE TRANSPORT SYSTEM PERMEASE PROTEIN DPPB-RELATED"/>
    <property type="match status" value="1"/>
</dbReference>
<evidence type="ECO:0000259" key="9">
    <source>
        <dbReference type="PROSITE" id="PS50928"/>
    </source>
</evidence>
<feature type="transmembrane region" description="Helical" evidence="7">
    <location>
        <begin position="45"/>
        <end position="66"/>
    </location>
</feature>
<evidence type="ECO:0000313" key="11">
    <source>
        <dbReference type="Proteomes" id="UP000031838"/>
    </source>
</evidence>
<evidence type="ECO:0000256" key="2">
    <source>
        <dbReference type="ARBA" id="ARBA00022448"/>
    </source>
</evidence>
<feature type="transmembrane region" description="Helical" evidence="7">
    <location>
        <begin position="174"/>
        <end position="197"/>
    </location>
</feature>
<dbReference type="CDD" id="cd06261">
    <property type="entry name" value="TM_PBP2"/>
    <property type="match status" value="1"/>
</dbReference>
<evidence type="ECO:0000256" key="1">
    <source>
        <dbReference type="ARBA" id="ARBA00004651"/>
    </source>
</evidence>
<dbReference type="KEGG" id="bgp:BGL_2c10790"/>
<dbReference type="Pfam" id="PF19300">
    <property type="entry name" value="BPD_transp_1_N"/>
    <property type="match status" value="1"/>
</dbReference>
<protein>
    <submittedName>
        <fullName evidence="10">ABC dipeptide/oligopeptide/nickel family transporter, inner membrane protein</fullName>
    </submittedName>
</protein>
<dbReference type="HOGENOM" id="CLU_036879_0_0_4"/>
<dbReference type="Proteomes" id="UP000031838">
    <property type="component" value="Chromosome 2"/>
</dbReference>
<accession>A0A0B6RUX0</accession>
<evidence type="ECO:0000256" key="6">
    <source>
        <dbReference type="ARBA" id="ARBA00023136"/>
    </source>
</evidence>
<dbReference type="InterPro" id="IPR045621">
    <property type="entry name" value="BPD_transp_1_N"/>
</dbReference>
<name>A0A0B6RUX0_BURPL</name>
<dbReference type="RefSeq" id="WP_226993772.1">
    <property type="nucleotide sequence ID" value="NZ_CP002581.1"/>
</dbReference>
<reference evidence="11" key="1">
    <citation type="submission" date="2011-03" db="EMBL/GenBank/DDBJ databases">
        <authorList>
            <person name="Voget S."/>
            <person name="Streit W.R."/>
            <person name="Jaeger K.E."/>
            <person name="Daniel R."/>
        </authorList>
    </citation>
    <scope>NUCLEOTIDE SEQUENCE [LARGE SCALE GENOMIC DNA]</scope>
    <source>
        <strain evidence="11">PG1</strain>
    </source>
</reference>
<reference evidence="10 11" key="2">
    <citation type="journal article" date="2016" name="Appl. Microbiol. Biotechnol.">
        <title>Mutations improving production and secretion of extracellular lipase by Burkholderia glumae PG1.</title>
        <authorList>
            <person name="Knapp A."/>
            <person name="Voget S."/>
            <person name="Gao R."/>
            <person name="Zaburannyi N."/>
            <person name="Krysciak D."/>
            <person name="Breuer M."/>
            <person name="Hauer B."/>
            <person name="Streit W.R."/>
            <person name="Muller R."/>
            <person name="Daniel R."/>
            <person name="Jaeger K.E."/>
        </authorList>
    </citation>
    <scope>NUCLEOTIDE SEQUENCE [LARGE SCALE GENOMIC DNA]</scope>
    <source>
        <strain evidence="10 11">PG1</strain>
    </source>
</reference>
<proteinExistence type="inferred from homology"/>
<feature type="domain" description="ABC transmembrane type-1" evidence="9">
    <location>
        <begin position="135"/>
        <end position="362"/>
    </location>
</feature>
<dbReference type="InterPro" id="IPR035906">
    <property type="entry name" value="MetI-like_sf"/>
</dbReference>
<comment type="subcellular location">
    <subcellularLocation>
        <location evidence="1 7">Cell membrane</location>
        <topology evidence="1 7">Multi-pass membrane protein</topology>
    </subcellularLocation>
</comment>
<sequence length="374" mass="39987">MPSPASSPDSRSDSRPAAGPASVSRLDAPRTLPARRPLVRRLLRLARWLLTLAVTFAGLLALTFVIGRKVPIDPVLAVLGDRASAAAYAAERAALGLDRPLAEQFLIYVRAVLHGDLGISLLTANPVRDDILRVFPATLELATLATLIGIGVGVPLGVAAAVRHNGPVDHLARFVGLIGSSVPVFWLGLMGLLLFYAKLHWVGGPGRIDAAYDGMVDARTGSLLIDAALAGEWDVFRNALSHVALPAAILGYYSVAYLSRMTRSFMLDQLSQEYIVTARAKGVPERLVIWRHAFGNIAVPLLTVIALTYSNLLEGSVLTEIVFAWPGIGSYLTGALLNADMNAVLGATLVIGAMFITLNLLTDALYRVFDPRAR</sequence>
<evidence type="ECO:0000313" key="10">
    <source>
        <dbReference type="EMBL" id="AJK49157.1"/>
    </source>
</evidence>
<feature type="transmembrane region" description="Helical" evidence="7">
    <location>
        <begin position="343"/>
        <end position="366"/>
    </location>
</feature>
<gene>
    <name evidence="10" type="ORF">BGL_2c10790</name>
</gene>
<dbReference type="EMBL" id="CP002581">
    <property type="protein sequence ID" value="AJK49157.1"/>
    <property type="molecule type" value="Genomic_DNA"/>
</dbReference>
<evidence type="ECO:0000256" key="7">
    <source>
        <dbReference type="RuleBase" id="RU363032"/>
    </source>
</evidence>
<evidence type="ECO:0000256" key="8">
    <source>
        <dbReference type="SAM" id="MobiDB-lite"/>
    </source>
</evidence>
<dbReference type="PANTHER" id="PTHR43163:SF8">
    <property type="entry name" value="D,D-DIPEPTIDE TRANSPORT SYSTEM PERMEASE PROTEIN DDPB-RELATED"/>
    <property type="match status" value="1"/>
</dbReference>
<dbReference type="AlphaFoldDB" id="A0A0B6RUX0"/>
<evidence type="ECO:0000256" key="4">
    <source>
        <dbReference type="ARBA" id="ARBA00022692"/>
    </source>
</evidence>
<feature type="transmembrane region" description="Helical" evidence="7">
    <location>
        <begin position="239"/>
        <end position="258"/>
    </location>
</feature>
<feature type="transmembrane region" description="Helical" evidence="7">
    <location>
        <begin position="288"/>
        <end position="309"/>
    </location>
</feature>
<keyword evidence="3" id="KW-1003">Cell membrane</keyword>
<feature type="region of interest" description="Disordered" evidence="8">
    <location>
        <begin position="1"/>
        <end position="26"/>
    </location>
</feature>
<dbReference type="SUPFAM" id="SSF161098">
    <property type="entry name" value="MetI-like"/>
    <property type="match status" value="1"/>
</dbReference>
<keyword evidence="5 7" id="KW-1133">Transmembrane helix</keyword>
<dbReference type="Pfam" id="PF00528">
    <property type="entry name" value="BPD_transp_1"/>
    <property type="match status" value="1"/>
</dbReference>
<comment type="similarity">
    <text evidence="7">Belongs to the binding-protein-dependent transport system permease family.</text>
</comment>
<keyword evidence="4 7" id="KW-0812">Transmembrane</keyword>
<keyword evidence="6 7" id="KW-0472">Membrane</keyword>
<evidence type="ECO:0000256" key="3">
    <source>
        <dbReference type="ARBA" id="ARBA00022475"/>
    </source>
</evidence>
<dbReference type="GO" id="GO:0005886">
    <property type="term" value="C:plasma membrane"/>
    <property type="evidence" value="ECO:0007669"/>
    <property type="project" value="UniProtKB-SubCell"/>
</dbReference>
<dbReference type="GO" id="GO:0071916">
    <property type="term" value="F:dipeptide transmembrane transporter activity"/>
    <property type="evidence" value="ECO:0007669"/>
    <property type="project" value="TreeGrafter"/>
</dbReference>
<dbReference type="PROSITE" id="PS50928">
    <property type="entry name" value="ABC_TM1"/>
    <property type="match status" value="1"/>
</dbReference>
<keyword evidence="2 7" id="KW-0813">Transport</keyword>
<evidence type="ECO:0000256" key="5">
    <source>
        <dbReference type="ARBA" id="ARBA00022989"/>
    </source>
</evidence>